<keyword evidence="2" id="KW-1185">Reference proteome</keyword>
<dbReference type="EMBL" id="CAJVPS010055538">
    <property type="protein sequence ID" value="CAG8775793.1"/>
    <property type="molecule type" value="Genomic_DNA"/>
</dbReference>
<protein>
    <submittedName>
        <fullName evidence="1">9951_t:CDS:1</fullName>
    </submittedName>
</protein>
<feature type="non-terminal residue" evidence="1">
    <location>
        <position position="107"/>
    </location>
</feature>
<name>A0A9N9NYL5_9GLOM</name>
<reference evidence="1" key="1">
    <citation type="submission" date="2021-06" db="EMBL/GenBank/DDBJ databases">
        <authorList>
            <person name="Kallberg Y."/>
            <person name="Tangrot J."/>
            <person name="Rosling A."/>
        </authorList>
    </citation>
    <scope>NUCLEOTIDE SEQUENCE</scope>
    <source>
        <strain evidence="1">FL130A</strain>
    </source>
</reference>
<feature type="non-terminal residue" evidence="1">
    <location>
        <position position="1"/>
    </location>
</feature>
<sequence length="107" mass="12201">ASVEARNLQKAFKLARMQEKKHFSQQKEEELSNNPYIKEKNHEMIVKTAITEPPMIGTELDRDTKMEPVISRTEITSISPNLLSTLYNQTKVSENTSQAEKSDSFTA</sequence>
<dbReference type="Proteomes" id="UP000789508">
    <property type="component" value="Unassembled WGS sequence"/>
</dbReference>
<evidence type="ECO:0000313" key="2">
    <source>
        <dbReference type="Proteomes" id="UP000789508"/>
    </source>
</evidence>
<dbReference type="AlphaFoldDB" id="A0A9N9NYL5"/>
<evidence type="ECO:0000313" key="1">
    <source>
        <dbReference type="EMBL" id="CAG8775793.1"/>
    </source>
</evidence>
<gene>
    <name evidence="1" type="ORF">ALEPTO_LOCUS14394</name>
</gene>
<proteinExistence type="predicted"/>
<organism evidence="1 2">
    <name type="scientific">Ambispora leptoticha</name>
    <dbReference type="NCBI Taxonomy" id="144679"/>
    <lineage>
        <taxon>Eukaryota</taxon>
        <taxon>Fungi</taxon>
        <taxon>Fungi incertae sedis</taxon>
        <taxon>Mucoromycota</taxon>
        <taxon>Glomeromycotina</taxon>
        <taxon>Glomeromycetes</taxon>
        <taxon>Archaeosporales</taxon>
        <taxon>Ambisporaceae</taxon>
        <taxon>Ambispora</taxon>
    </lineage>
</organism>
<accession>A0A9N9NYL5</accession>
<comment type="caution">
    <text evidence="1">The sequence shown here is derived from an EMBL/GenBank/DDBJ whole genome shotgun (WGS) entry which is preliminary data.</text>
</comment>